<dbReference type="SUPFAM" id="SSF50939">
    <property type="entry name" value="Sialidases"/>
    <property type="match status" value="1"/>
</dbReference>
<dbReference type="AlphaFoldDB" id="A0A0U5JDD1"/>
<dbReference type="RefSeq" id="WP_032123952.1">
    <property type="nucleotide sequence ID" value="NZ_LN879502.1"/>
</dbReference>
<dbReference type="InParanoid" id="A0A0U5JDD1"/>
<dbReference type="PATRIC" id="fig|389348.3.peg.2148"/>
<organism evidence="2 3">
    <name type="scientific">Candidatus Protochlamydia naegleriophila</name>
    <dbReference type="NCBI Taxonomy" id="389348"/>
    <lineage>
        <taxon>Bacteria</taxon>
        <taxon>Pseudomonadati</taxon>
        <taxon>Chlamydiota</taxon>
        <taxon>Chlamydiia</taxon>
        <taxon>Parachlamydiales</taxon>
        <taxon>Parachlamydiaceae</taxon>
        <taxon>Candidatus Protochlamydia</taxon>
    </lineage>
</organism>
<dbReference type="EMBL" id="LN879502">
    <property type="protein sequence ID" value="CUI17518.1"/>
    <property type="molecule type" value="Genomic_DNA"/>
</dbReference>
<feature type="signal peptide" evidence="1">
    <location>
        <begin position="1"/>
        <end position="25"/>
    </location>
</feature>
<dbReference type="KEGG" id="pnl:PNK_1913"/>
<evidence type="ECO:0000256" key="1">
    <source>
        <dbReference type="SAM" id="SignalP"/>
    </source>
</evidence>
<evidence type="ECO:0000313" key="3">
    <source>
        <dbReference type="Proteomes" id="UP000069902"/>
    </source>
</evidence>
<gene>
    <name evidence="2" type="ORF">PNK_1913</name>
</gene>
<proteinExistence type="predicted"/>
<name>A0A0U5JDD1_9BACT</name>
<keyword evidence="3" id="KW-1185">Reference proteome</keyword>
<protein>
    <recommendedName>
        <fullName evidence="4">Secreted protein</fullName>
    </recommendedName>
</protein>
<evidence type="ECO:0008006" key="4">
    <source>
        <dbReference type="Google" id="ProtNLM"/>
    </source>
</evidence>
<feature type="chain" id="PRO_5006860407" description="Secreted protein" evidence="1">
    <location>
        <begin position="26"/>
        <end position="181"/>
    </location>
</feature>
<dbReference type="STRING" id="389348.PNK_1913"/>
<accession>A0A0U5JDD1</accession>
<dbReference type="InterPro" id="IPR036278">
    <property type="entry name" value="Sialidase_sf"/>
</dbReference>
<reference evidence="3" key="1">
    <citation type="submission" date="2015-09" db="EMBL/GenBank/DDBJ databases">
        <authorList>
            <person name="Bertelli C."/>
        </authorList>
    </citation>
    <scope>NUCLEOTIDE SEQUENCE [LARGE SCALE GENOMIC DNA]</scope>
    <source>
        <strain evidence="3">KNic</strain>
    </source>
</reference>
<dbReference type="Proteomes" id="UP000069902">
    <property type="component" value="Chromosome cPNK"/>
</dbReference>
<keyword evidence="1" id="KW-0732">Signal</keyword>
<evidence type="ECO:0000313" key="2">
    <source>
        <dbReference type="EMBL" id="CUI17518.1"/>
    </source>
</evidence>
<sequence length="181" mass="19608">MLALKKVYVLLVMLSFCIFPNLTYAYVTNVQTVMDSNGNTLAIWQDELNTGYFYLFASVLPAGGTWSTPVNISSAGGLNATLPKMAINSSGNAIVIWTAYNSSVGYNSLYGASLTGLTTWSSAVQVSEDEENVFENSVVRLSDGDDMVITWVSYSYLTFESVIRSAAATFGTWPTPETISP</sequence>